<feature type="domain" description="DUF1648" evidence="2">
    <location>
        <begin position="31"/>
        <end position="71"/>
    </location>
</feature>
<accession>A0A345NQY3</accession>
<feature type="transmembrane region" description="Helical" evidence="1">
    <location>
        <begin position="101"/>
        <end position="119"/>
    </location>
</feature>
<dbReference type="Proteomes" id="UP000253790">
    <property type="component" value="Chromosome"/>
</dbReference>
<proteinExistence type="predicted"/>
<keyword evidence="1" id="KW-0812">Transmembrane</keyword>
<keyword evidence="4" id="KW-1185">Reference proteome</keyword>
<evidence type="ECO:0000313" key="4">
    <source>
        <dbReference type="Proteomes" id="UP000253790"/>
    </source>
</evidence>
<dbReference type="AlphaFoldDB" id="A0A345NQY3"/>
<keyword evidence="1" id="KW-1133">Transmembrane helix</keyword>
<gene>
    <name evidence="3" type="ORF">DV701_16165</name>
</gene>
<dbReference type="KEGG" id="orn:DV701_16165"/>
<feature type="transmembrane region" description="Helical" evidence="1">
    <location>
        <begin position="62"/>
        <end position="89"/>
    </location>
</feature>
<dbReference type="Pfam" id="PF07853">
    <property type="entry name" value="DUF1648"/>
    <property type="match status" value="1"/>
</dbReference>
<dbReference type="InterPro" id="IPR012867">
    <property type="entry name" value="DUF1648"/>
</dbReference>
<name>A0A345NQY3_9MICO</name>
<evidence type="ECO:0000259" key="2">
    <source>
        <dbReference type="Pfam" id="PF07853"/>
    </source>
</evidence>
<protein>
    <submittedName>
        <fullName evidence="3">DUF1648 domain-containing protein</fullName>
    </submittedName>
</protein>
<dbReference type="RefSeq" id="WP_114929812.1">
    <property type="nucleotide sequence ID" value="NZ_CP031229.1"/>
</dbReference>
<organism evidence="3 4">
    <name type="scientific">Ornithinimicrobium avium</name>
    <dbReference type="NCBI Taxonomy" id="2283195"/>
    <lineage>
        <taxon>Bacteria</taxon>
        <taxon>Bacillati</taxon>
        <taxon>Actinomycetota</taxon>
        <taxon>Actinomycetes</taxon>
        <taxon>Micrococcales</taxon>
        <taxon>Ornithinimicrobiaceae</taxon>
        <taxon>Ornithinimicrobium</taxon>
    </lineage>
</organism>
<feature type="transmembrane region" description="Helical" evidence="1">
    <location>
        <begin position="192"/>
        <end position="211"/>
    </location>
</feature>
<feature type="transmembrane region" description="Helical" evidence="1">
    <location>
        <begin position="139"/>
        <end position="157"/>
    </location>
</feature>
<keyword evidence="1" id="KW-0472">Membrane</keyword>
<evidence type="ECO:0000313" key="3">
    <source>
        <dbReference type="EMBL" id="AXH97441.1"/>
    </source>
</evidence>
<evidence type="ECO:0000256" key="1">
    <source>
        <dbReference type="SAM" id="Phobius"/>
    </source>
</evidence>
<feature type="transmembrane region" description="Helical" evidence="1">
    <location>
        <begin position="20"/>
        <end position="42"/>
    </location>
</feature>
<reference evidence="3 4" key="1">
    <citation type="submission" date="2018-07" db="EMBL/GenBank/DDBJ databases">
        <title>Complete genome sequencing of Ornithinimicrobium sp. AMA3305.</title>
        <authorList>
            <person name="Bae J.-W."/>
        </authorList>
    </citation>
    <scope>NUCLEOTIDE SEQUENCE [LARGE SCALE GENOMIC DNA]</scope>
    <source>
        <strain evidence="3 4">AMA3305</strain>
    </source>
</reference>
<dbReference type="EMBL" id="CP031229">
    <property type="protein sequence ID" value="AXH97441.1"/>
    <property type="molecule type" value="Genomic_DNA"/>
</dbReference>
<sequence>MTAASSRATTQEVRVRRSHLLVATGVLVLCAVAYVVLAAVLAGDLPERVATHFGADGVADGWMSRGAALIVGGLVCVGVPLVLLVVAAVGQWWRGRSARAVTAFVGALGVWLLALFAQLFASQRGLPDPTSARLDPMALLWALGAALVVGAGLALVLPRALPQPEPLTPEAMEIGPTDAVSWFGRAHLSHEVLLLVLGTLGLLSVVTAAVGDPWLWLVV</sequence>